<dbReference type="Gene3D" id="3.40.190.290">
    <property type="match status" value="1"/>
</dbReference>
<evidence type="ECO:0000313" key="6">
    <source>
        <dbReference type="EMBL" id="AIW16711.1"/>
    </source>
</evidence>
<protein>
    <submittedName>
        <fullName evidence="6">LysR family transcriptional regulator</fullName>
    </submittedName>
</protein>
<evidence type="ECO:0000313" key="9">
    <source>
        <dbReference type="Proteomes" id="UP000030071"/>
    </source>
</evidence>
<evidence type="ECO:0000256" key="1">
    <source>
        <dbReference type="ARBA" id="ARBA00009437"/>
    </source>
</evidence>
<accession>F9T517</accession>
<dbReference type="KEGG" id="vtu:IX91_21770"/>
<organism evidence="6 9">
    <name type="scientific">Vibrio tubiashii ATCC 19109</name>
    <dbReference type="NCBI Taxonomy" id="1051646"/>
    <lineage>
        <taxon>Bacteria</taxon>
        <taxon>Pseudomonadati</taxon>
        <taxon>Pseudomonadota</taxon>
        <taxon>Gammaproteobacteria</taxon>
        <taxon>Vibrionales</taxon>
        <taxon>Vibrionaceae</taxon>
        <taxon>Vibrio</taxon>
        <taxon>Vibrio oreintalis group</taxon>
    </lineage>
</organism>
<proteinExistence type="inferred from homology"/>
<dbReference type="EMBL" id="CP009355">
    <property type="protein sequence ID" value="AIW16711.1"/>
    <property type="molecule type" value="Genomic_DNA"/>
</dbReference>
<keyword evidence="2" id="KW-0805">Transcription regulation</keyword>
<evidence type="ECO:0000259" key="5">
    <source>
        <dbReference type="PROSITE" id="PS50931"/>
    </source>
</evidence>
<dbReference type="eggNOG" id="COG0583">
    <property type="taxonomic scope" value="Bacteria"/>
</dbReference>
<evidence type="ECO:0000256" key="3">
    <source>
        <dbReference type="ARBA" id="ARBA00023125"/>
    </source>
</evidence>
<dbReference type="PANTHER" id="PTHR30126">
    <property type="entry name" value="HTH-TYPE TRANSCRIPTIONAL REGULATOR"/>
    <property type="match status" value="1"/>
</dbReference>
<dbReference type="InterPro" id="IPR005119">
    <property type="entry name" value="LysR_subst-bd"/>
</dbReference>
<evidence type="ECO:0000313" key="7">
    <source>
        <dbReference type="EMBL" id="EGU55504.1"/>
    </source>
</evidence>
<gene>
    <name evidence="6" type="ORF">IX91_21770</name>
    <name evidence="7" type="ORF">VITU9109_07613</name>
</gene>
<dbReference type="SUPFAM" id="SSF53850">
    <property type="entry name" value="Periplasmic binding protein-like II"/>
    <property type="match status" value="1"/>
</dbReference>
<dbReference type="Pfam" id="PF00126">
    <property type="entry name" value="HTH_1"/>
    <property type="match status" value="1"/>
</dbReference>
<dbReference type="Gene3D" id="1.10.10.10">
    <property type="entry name" value="Winged helix-like DNA-binding domain superfamily/Winged helix DNA-binding domain"/>
    <property type="match status" value="1"/>
</dbReference>
<dbReference type="STRING" id="1051646.IX91_21770"/>
<dbReference type="InterPro" id="IPR036388">
    <property type="entry name" value="WH-like_DNA-bd_sf"/>
</dbReference>
<feature type="domain" description="HTH lysR-type" evidence="5">
    <location>
        <begin position="1"/>
        <end position="58"/>
    </location>
</feature>
<dbReference type="PATRIC" id="fig|1051646.9.peg.4277"/>
<evidence type="ECO:0000256" key="2">
    <source>
        <dbReference type="ARBA" id="ARBA00023015"/>
    </source>
</evidence>
<dbReference type="PROSITE" id="PS50931">
    <property type="entry name" value="HTH_LYSR"/>
    <property type="match status" value="1"/>
</dbReference>
<dbReference type="Proteomes" id="UP000003836">
    <property type="component" value="Unassembled WGS sequence"/>
</dbReference>
<dbReference type="AlphaFoldDB" id="F9T517"/>
<dbReference type="Pfam" id="PF03466">
    <property type="entry name" value="LysR_substrate"/>
    <property type="match status" value="1"/>
</dbReference>
<dbReference type="FunFam" id="1.10.10.10:FF:000001">
    <property type="entry name" value="LysR family transcriptional regulator"/>
    <property type="match status" value="1"/>
</dbReference>
<dbReference type="InterPro" id="IPR000847">
    <property type="entry name" value="LysR_HTH_N"/>
</dbReference>
<reference evidence="6 9" key="3">
    <citation type="submission" date="2014-08" db="EMBL/GenBank/DDBJ databases">
        <title>First Complete Genome Sequence of the Shellfish Pathogen Vibrio tubiashii.</title>
        <authorList>
            <person name="Richards G.P."/>
            <person name="Needleman D.S."/>
            <person name="Watson M.A."/>
            <person name="Bono J.L."/>
        </authorList>
    </citation>
    <scope>NUCLEOTIDE SEQUENCE [LARGE SCALE GENOMIC DNA]</scope>
    <source>
        <strain evidence="6 9">ATCC 19109</strain>
    </source>
</reference>
<dbReference type="SUPFAM" id="SSF46785">
    <property type="entry name" value="Winged helix' DNA-binding domain"/>
    <property type="match status" value="1"/>
</dbReference>
<dbReference type="GO" id="GO:0003700">
    <property type="term" value="F:DNA-binding transcription factor activity"/>
    <property type="evidence" value="ECO:0007669"/>
    <property type="project" value="InterPro"/>
</dbReference>
<reference evidence="7" key="1">
    <citation type="submission" date="2011-08" db="EMBL/GenBank/DDBJ databases">
        <authorList>
            <person name="Hoffman M."/>
            <person name="Strain E.A."/>
            <person name="Brown E."/>
            <person name="Allard M.W."/>
        </authorList>
    </citation>
    <scope>NUCLEOTIDE SEQUENCE</scope>
    <source>
        <strain evidence="7">ATCC 19109</strain>
    </source>
</reference>
<dbReference type="GO" id="GO:0000976">
    <property type="term" value="F:transcription cis-regulatory region binding"/>
    <property type="evidence" value="ECO:0007669"/>
    <property type="project" value="TreeGrafter"/>
</dbReference>
<keyword evidence="3" id="KW-0238">DNA-binding</keyword>
<dbReference type="GeneID" id="23447353"/>
<comment type="similarity">
    <text evidence="1">Belongs to the LysR transcriptional regulatory family.</text>
</comment>
<dbReference type="Proteomes" id="UP000030071">
    <property type="component" value="Chromosome 2"/>
</dbReference>
<dbReference type="EMBL" id="AFWI01000144">
    <property type="protein sequence ID" value="EGU55504.1"/>
    <property type="molecule type" value="Genomic_DNA"/>
</dbReference>
<keyword evidence="8" id="KW-1185">Reference proteome</keyword>
<keyword evidence="4" id="KW-0804">Transcription</keyword>
<dbReference type="PANTHER" id="PTHR30126:SF91">
    <property type="entry name" value="LYSR FAMILY TRANSCRIPTIONAL REGULATOR"/>
    <property type="match status" value="1"/>
</dbReference>
<reference evidence="7 8" key="2">
    <citation type="journal article" date="2012" name="Int. J. Syst. Evol. Microbiol.">
        <title>Vibrio caribbeanicus sp. nov., isolated from the marine sponge Scleritoderma cyanea.</title>
        <authorList>
            <person name="Hoffmann M."/>
            <person name="Monday S.R."/>
            <person name="Allard M.W."/>
            <person name="Strain E.A."/>
            <person name="Whittaker P."/>
            <person name="Naum M."/>
            <person name="McCarthy P.J."/>
            <person name="Lopez J.V."/>
            <person name="Fischer M."/>
            <person name="Brown E.W."/>
        </authorList>
    </citation>
    <scope>NUCLEOTIDE SEQUENCE [LARGE SCALE GENOMIC DNA]</scope>
    <source>
        <strain evidence="7 8">ATCC 19109</strain>
    </source>
</reference>
<dbReference type="RefSeq" id="WP_004744602.1">
    <property type="nucleotide sequence ID" value="NZ_AFWI01000144.1"/>
</dbReference>
<evidence type="ECO:0000313" key="8">
    <source>
        <dbReference type="Proteomes" id="UP000003836"/>
    </source>
</evidence>
<name>F9T517_9VIBR</name>
<evidence type="ECO:0000256" key="4">
    <source>
        <dbReference type="ARBA" id="ARBA00023163"/>
    </source>
</evidence>
<sequence>MTLDQLEAFVATVEHNGFKPAARALGKHSSTISTLVATLEDIVGFDLFERLPRSLVITDKGQELYNEAKAVLREADMFQSKADSLQQGIKGKLTLAIDNSVADDKVLQSIQTVSAQYPSVKIRLLSGDTLQVRTWVLSGRADFGISLATHTNLAGLDVQRAYSFKIAVIVPLSWDSDTYTSLTALRSELQLCYSFFTELGMEDAHIVSYRTLECNDGRQMIDLVEKGIGYAIVPEYLAQKAIQEKRVKQLELAEQKPALWYTNQIKLTDSTLDPVGKRFFKEFGQIVDK</sequence>
<dbReference type="InterPro" id="IPR036390">
    <property type="entry name" value="WH_DNA-bd_sf"/>
</dbReference>
<dbReference type="CDD" id="cd05466">
    <property type="entry name" value="PBP2_LTTR_substrate"/>
    <property type="match status" value="1"/>
</dbReference>
<dbReference type="HOGENOM" id="CLU_039613_6_4_6"/>